<dbReference type="InterPro" id="IPR010730">
    <property type="entry name" value="HET"/>
</dbReference>
<organism evidence="2 3">
    <name type="scientific">Setomelanomma holmii</name>
    <dbReference type="NCBI Taxonomy" id="210430"/>
    <lineage>
        <taxon>Eukaryota</taxon>
        <taxon>Fungi</taxon>
        <taxon>Dikarya</taxon>
        <taxon>Ascomycota</taxon>
        <taxon>Pezizomycotina</taxon>
        <taxon>Dothideomycetes</taxon>
        <taxon>Pleosporomycetidae</taxon>
        <taxon>Pleosporales</taxon>
        <taxon>Pleosporineae</taxon>
        <taxon>Phaeosphaeriaceae</taxon>
        <taxon>Setomelanomma</taxon>
    </lineage>
</organism>
<proteinExistence type="predicted"/>
<reference evidence="2" key="1">
    <citation type="journal article" date="2020" name="Stud. Mycol.">
        <title>101 Dothideomycetes genomes: a test case for predicting lifestyles and emergence of pathogens.</title>
        <authorList>
            <person name="Haridas S."/>
            <person name="Albert R."/>
            <person name="Binder M."/>
            <person name="Bloem J."/>
            <person name="Labutti K."/>
            <person name="Salamov A."/>
            <person name="Andreopoulos B."/>
            <person name="Baker S."/>
            <person name="Barry K."/>
            <person name="Bills G."/>
            <person name="Bluhm B."/>
            <person name="Cannon C."/>
            <person name="Castanera R."/>
            <person name="Culley D."/>
            <person name="Daum C."/>
            <person name="Ezra D."/>
            <person name="Gonzalez J."/>
            <person name="Henrissat B."/>
            <person name="Kuo A."/>
            <person name="Liang C."/>
            <person name="Lipzen A."/>
            <person name="Lutzoni F."/>
            <person name="Magnuson J."/>
            <person name="Mondo S."/>
            <person name="Nolan M."/>
            <person name="Ohm R."/>
            <person name="Pangilinan J."/>
            <person name="Park H.-J."/>
            <person name="Ramirez L."/>
            <person name="Alfaro M."/>
            <person name="Sun H."/>
            <person name="Tritt A."/>
            <person name="Yoshinaga Y."/>
            <person name="Zwiers L.-H."/>
            <person name="Turgeon B."/>
            <person name="Goodwin S."/>
            <person name="Spatafora J."/>
            <person name="Crous P."/>
            <person name="Grigoriev I."/>
        </authorList>
    </citation>
    <scope>NUCLEOTIDE SEQUENCE</scope>
    <source>
        <strain evidence="2">CBS 110217</strain>
    </source>
</reference>
<dbReference type="Pfam" id="PF06985">
    <property type="entry name" value="HET"/>
    <property type="match status" value="1"/>
</dbReference>
<feature type="non-terminal residue" evidence="2">
    <location>
        <position position="1"/>
    </location>
</feature>
<evidence type="ECO:0000259" key="1">
    <source>
        <dbReference type="Pfam" id="PF06985"/>
    </source>
</evidence>
<sequence>AVFTPTRLLRISEQIGSYGIEFIEIGGRSHTPYLALSYVWSGPQLHMTTVESYKRSRKIEYLRLPLAIRDAIQVTFKVGFSHLWIDSLCIIQDDDQDKALEIAQMTEVYSNAVITIAAARTDSVQGGFLHHHSADSRRFFEVGSESQDRTLGRIDPIEHKFIGKRFLPTLPQRGCAVQERLLSKHILQYTEGQIIWECQCQ</sequence>
<protein>
    <submittedName>
        <fullName evidence="2">HET-domain-containing protein</fullName>
    </submittedName>
</protein>
<evidence type="ECO:0000313" key="2">
    <source>
        <dbReference type="EMBL" id="KAF2031659.1"/>
    </source>
</evidence>
<dbReference type="Proteomes" id="UP000799777">
    <property type="component" value="Unassembled WGS sequence"/>
</dbReference>
<dbReference type="EMBL" id="ML978179">
    <property type="protein sequence ID" value="KAF2031659.1"/>
    <property type="molecule type" value="Genomic_DNA"/>
</dbReference>
<name>A0A9P4HDF7_9PLEO</name>
<evidence type="ECO:0000313" key="3">
    <source>
        <dbReference type="Proteomes" id="UP000799777"/>
    </source>
</evidence>
<gene>
    <name evidence="2" type="ORF">EK21DRAFT_62662</name>
</gene>
<dbReference type="AlphaFoldDB" id="A0A9P4HDF7"/>
<dbReference type="PANTHER" id="PTHR33112">
    <property type="entry name" value="DOMAIN PROTEIN, PUTATIVE-RELATED"/>
    <property type="match status" value="1"/>
</dbReference>
<keyword evidence="3" id="KW-1185">Reference proteome</keyword>
<comment type="caution">
    <text evidence="2">The sequence shown here is derived from an EMBL/GenBank/DDBJ whole genome shotgun (WGS) entry which is preliminary data.</text>
</comment>
<accession>A0A9P4HDF7</accession>
<dbReference type="PANTHER" id="PTHR33112:SF16">
    <property type="entry name" value="HETEROKARYON INCOMPATIBILITY DOMAIN-CONTAINING PROTEIN"/>
    <property type="match status" value="1"/>
</dbReference>
<feature type="domain" description="Heterokaryon incompatibility" evidence="1">
    <location>
        <begin position="33"/>
        <end position="144"/>
    </location>
</feature>
<dbReference type="OrthoDB" id="2958217at2759"/>